<keyword evidence="2" id="KW-0472">Membrane</keyword>
<feature type="domain" description="FAD dependent oxidoreductase" evidence="3">
    <location>
        <begin position="26"/>
        <end position="373"/>
    </location>
</feature>
<dbReference type="Gene3D" id="3.30.9.10">
    <property type="entry name" value="D-Amino Acid Oxidase, subunit A, domain 2"/>
    <property type="match status" value="1"/>
</dbReference>
<keyword evidence="2" id="KW-0812">Transmembrane</keyword>
<accession>A0ABT1N7Y3</accession>
<reference evidence="4 5" key="1">
    <citation type="submission" date="2022-07" db="EMBL/GenBank/DDBJ databases">
        <title>Photobacterium pectinilyticum sp. nov., a marine bacterium isolated from surface seawater of Qingdao offshore.</title>
        <authorList>
            <person name="Wang X."/>
        </authorList>
    </citation>
    <scope>NUCLEOTIDE SEQUENCE [LARGE SCALE GENOMIC DNA]</scope>
    <source>
        <strain evidence="4 5">ZSDE20</strain>
    </source>
</reference>
<dbReference type="InterPro" id="IPR036188">
    <property type="entry name" value="FAD/NAD-bd_sf"/>
</dbReference>
<protein>
    <submittedName>
        <fullName evidence="4">FAD-binding oxidoreductase</fullName>
    </submittedName>
</protein>
<dbReference type="Gene3D" id="3.50.50.60">
    <property type="entry name" value="FAD/NAD(P)-binding domain"/>
    <property type="match status" value="1"/>
</dbReference>
<organism evidence="4 5">
    <name type="scientific">Photobacterium pectinilyticum</name>
    <dbReference type="NCBI Taxonomy" id="2906793"/>
    <lineage>
        <taxon>Bacteria</taxon>
        <taxon>Pseudomonadati</taxon>
        <taxon>Pseudomonadota</taxon>
        <taxon>Gammaproteobacteria</taxon>
        <taxon>Vibrionales</taxon>
        <taxon>Vibrionaceae</taxon>
        <taxon>Photobacterium</taxon>
    </lineage>
</organism>
<dbReference type="Proteomes" id="UP001524460">
    <property type="component" value="Unassembled WGS sequence"/>
</dbReference>
<evidence type="ECO:0000256" key="2">
    <source>
        <dbReference type="SAM" id="Phobius"/>
    </source>
</evidence>
<proteinExistence type="predicted"/>
<keyword evidence="5" id="KW-1185">Reference proteome</keyword>
<dbReference type="RefSeq" id="WP_255044970.1">
    <property type="nucleotide sequence ID" value="NZ_JANEYT010000094.1"/>
</dbReference>
<evidence type="ECO:0000313" key="4">
    <source>
        <dbReference type="EMBL" id="MCQ1060874.1"/>
    </source>
</evidence>
<dbReference type="Pfam" id="PF01266">
    <property type="entry name" value="DAO"/>
    <property type="match status" value="1"/>
</dbReference>
<dbReference type="PANTHER" id="PTHR13847">
    <property type="entry name" value="SARCOSINE DEHYDROGENASE-RELATED"/>
    <property type="match status" value="1"/>
</dbReference>
<name>A0ABT1N7Y3_9GAMM</name>
<keyword evidence="1" id="KW-0560">Oxidoreductase</keyword>
<dbReference type="EMBL" id="JANEYT010000094">
    <property type="protein sequence ID" value="MCQ1060874.1"/>
    <property type="molecule type" value="Genomic_DNA"/>
</dbReference>
<comment type="caution">
    <text evidence="4">The sequence shown here is derived from an EMBL/GenBank/DDBJ whole genome shotgun (WGS) entry which is preliminary data.</text>
</comment>
<evidence type="ECO:0000313" key="5">
    <source>
        <dbReference type="Proteomes" id="UP001524460"/>
    </source>
</evidence>
<dbReference type="InterPro" id="IPR006076">
    <property type="entry name" value="FAD-dep_OxRdtase"/>
</dbReference>
<feature type="transmembrane region" description="Helical" evidence="2">
    <location>
        <begin position="25"/>
        <end position="44"/>
    </location>
</feature>
<keyword evidence="2" id="KW-1133">Transmembrane helix</keyword>
<evidence type="ECO:0000256" key="1">
    <source>
        <dbReference type="ARBA" id="ARBA00023002"/>
    </source>
</evidence>
<sequence>MTGWWQPSAARPQNDKKRDTMKRTADVVIIGGGIIGCATAYYLAKKGKSVIVLEKSKVIGYGGSSRNGGGVRQSGRDKRELPLAMYGVKHLWPTLSEELGVDVEYYQHGNLRLGKTDEHLDILTGLTATAVEQGLNVQMIGSEEIRELCPHLSDEVIGASWCPSDGHANPLQTTLGFYNRARQLGVQFLTEQHVLSLKMVAGEIRNVVTNDGEFEGDKVVLAAGLESRPISQSVGVDVPMKPIFLDTLITDAQPPMFYQMLGTAMADFYGHQTTHGSFVFGGGTPLDSNQMRSAADHTPIEATAATCEGILSYLPALKHAKVVRSWVGIIDWCEDKVPVLSKVEDAPGLILGCGLSGHGFGIAPAVGTVLAELACDEAPSIDISGLGYQRFANRAQ</sequence>
<dbReference type="PANTHER" id="PTHR13847:SF287">
    <property type="entry name" value="FAD-DEPENDENT OXIDOREDUCTASE DOMAIN-CONTAINING PROTEIN 1"/>
    <property type="match status" value="1"/>
</dbReference>
<evidence type="ECO:0000259" key="3">
    <source>
        <dbReference type="Pfam" id="PF01266"/>
    </source>
</evidence>
<dbReference type="SUPFAM" id="SSF51905">
    <property type="entry name" value="FAD/NAD(P)-binding domain"/>
    <property type="match status" value="1"/>
</dbReference>
<gene>
    <name evidence="4" type="ORF">NHN17_22785</name>
</gene>